<dbReference type="AlphaFoldDB" id="A0A6I6D9I0"/>
<dbReference type="Proteomes" id="UP000427716">
    <property type="component" value="Chromosome"/>
</dbReference>
<dbReference type="RefSeq" id="WP_156573390.1">
    <property type="nucleotide sequence ID" value="NZ_CP046415.1"/>
</dbReference>
<organism evidence="1 2">
    <name type="scientific">Guyparkeria halophila</name>
    <dbReference type="NCBI Taxonomy" id="47960"/>
    <lineage>
        <taxon>Bacteria</taxon>
        <taxon>Pseudomonadati</taxon>
        <taxon>Pseudomonadota</taxon>
        <taxon>Gammaproteobacteria</taxon>
        <taxon>Chromatiales</taxon>
        <taxon>Thioalkalibacteraceae</taxon>
        <taxon>Guyparkeria</taxon>
    </lineage>
</organism>
<protein>
    <submittedName>
        <fullName evidence="1">Uncharacterized protein</fullName>
    </submittedName>
</protein>
<sequence length="182" mass="20832">MFYKLFLFIVVVVTLHGCSINLAKEHPIPPAPVVDQVNHVLSAEAKMKITEAFKAYQNRTVTGGGSILWDLASRSLYEDTTDMKTVTLYNCNVSSMRGNYRESFFHHAFAINKVEKRKIQGDLSRVILMNYNDVNEFKVYEETDLYEHKDGGHGIIILSKDLDLSNIVAIYYKCEIVKNEIF</sequence>
<evidence type="ECO:0000313" key="2">
    <source>
        <dbReference type="Proteomes" id="UP000427716"/>
    </source>
</evidence>
<evidence type="ECO:0000313" key="1">
    <source>
        <dbReference type="EMBL" id="QGT78152.1"/>
    </source>
</evidence>
<reference evidence="1 2" key="1">
    <citation type="submission" date="2019-11" db="EMBL/GenBank/DDBJ databases">
        <authorList>
            <person name="Zhang J."/>
            <person name="Sun C."/>
        </authorList>
    </citation>
    <scope>NUCLEOTIDE SEQUENCE [LARGE SCALE GENOMIC DNA]</scope>
    <source>
        <strain evidence="2">sp2</strain>
    </source>
</reference>
<dbReference type="KEGG" id="ghl:GM160_04155"/>
<name>A0A6I6D9I0_9GAMM</name>
<gene>
    <name evidence="1" type="ORF">GM160_04155</name>
</gene>
<proteinExistence type="predicted"/>
<keyword evidence="2" id="KW-1185">Reference proteome</keyword>
<accession>A0A6I6D9I0</accession>
<dbReference type="EMBL" id="CP046415">
    <property type="protein sequence ID" value="QGT78152.1"/>
    <property type="molecule type" value="Genomic_DNA"/>
</dbReference>